<dbReference type="AlphaFoldDB" id="M5BSQ2"/>
<accession>M5BSQ2</accession>
<sequence>MPKHKQRPTESHQLARRFLQLDADIRLAAAAQGLFPFEKERPESPAQVYPYDANLQHPKPKPANGPIQIGQLEHVAKAKPSLKTRSVSDPGDAHRLISRFVARPEQKSRSMTVNASSNSRAFPFPSKGPLLENFIEMESTADEIGHDDPLALKMGQILARRAAAATRAISGSSRRSSRRSSVASGRRSVDSNGRRSIDSQRSRLRIESLLDAVGEGSKPTRDSALLVPPPAVVDDRSPQEGPNRFWPPVPVPVPACTRARI</sequence>
<feature type="compositionally biased region" description="Low complexity" evidence="1">
    <location>
        <begin position="166"/>
        <end position="186"/>
    </location>
</feature>
<dbReference type="Proteomes" id="UP000012065">
    <property type="component" value="Unassembled WGS sequence"/>
</dbReference>
<reference evidence="2 3" key="1">
    <citation type="journal article" date="2013" name="J. Biotechnol.">
        <title>Establishment and interpretation of the genome sequence of the phytopathogenic fungus Rhizoctonia solani AG1-IB isolate 7/3/14.</title>
        <authorList>
            <person name="Wibberg D.W."/>
            <person name="Jelonek L.J."/>
            <person name="Rupp O.R."/>
            <person name="Hennig M.H."/>
            <person name="Eikmeyer F.E."/>
            <person name="Goesmann A.G."/>
            <person name="Hartmann A.H."/>
            <person name="Borriss R.B."/>
            <person name="Grosch R.G."/>
            <person name="Puehler A.P."/>
            <person name="Schlueter A.S."/>
        </authorList>
    </citation>
    <scope>NUCLEOTIDE SEQUENCE [LARGE SCALE GENOMIC DNA]</scope>
    <source>
        <strain evidence="3">AG1-IB / isolate 7/3/14</strain>
    </source>
</reference>
<feature type="region of interest" description="Disordered" evidence="1">
    <location>
        <begin position="213"/>
        <end position="249"/>
    </location>
</feature>
<dbReference type="EMBL" id="CAOJ01006150">
    <property type="protein sequence ID" value="CCO30241.1"/>
    <property type="molecule type" value="Genomic_DNA"/>
</dbReference>
<evidence type="ECO:0000313" key="2">
    <source>
        <dbReference type="EMBL" id="CCO30241.1"/>
    </source>
</evidence>
<name>M5BSQ2_THACB</name>
<comment type="caution">
    <text evidence="2">The sequence shown here is derived from an EMBL/GenBank/DDBJ whole genome shotgun (WGS) entry which is preliminary data.</text>
</comment>
<evidence type="ECO:0000256" key="1">
    <source>
        <dbReference type="SAM" id="MobiDB-lite"/>
    </source>
</evidence>
<gene>
    <name evidence="2" type="ORF">BN14_04267</name>
</gene>
<dbReference type="HOGENOM" id="CLU_1066277_0_0_1"/>
<feature type="region of interest" description="Disordered" evidence="1">
    <location>
        <begin position="36"/>
        <end position="67"/>
    </location>
</feature>
<feature type="compositionally biased region" description="Basic and acidic residues" evidence="1">
    <location>
        <begin position="187"/>
        <end position="200"/>
    </location>
</feature>
<proteinExistence type="predicted"/>
<protein>
    <submittedName>
        <fullName evidence="2">Uncharacterized protein</fullName>
    </submittedName>
</protein>
<feature type="region of interest" description="Disordered" evidence="1">
    <location>
        <begin position="166"/>
        <end position="200"/>
    </location>
</feature>
<evidence type="ECO:0000313" key="3">
    <source>
        <dbReference type="Proteomes" id="UP000012065"/>
    </source>
</evidence>
<organism evidence="2 3">
    <name type="scientific">Thanatephorus cucumeris (strain AG1-IB / isolate 7/3/14)</name>
    <name type="common">Lettuce bottom rot fungus</name>
    <name type="synonym">Rhizoctonia solani</name>
    <dbReference type="NCBI Taxonomy" id="1108050"/>
    <lineage>
        <taxon>Eukaryota</taxon>
        <taxon>Fungi</taxon>
        <taxon>Dikarya</taxon>
        <taxon>Basidiomycota</taxon>
        <taxon>Agaricomycotina</taxon>
        <taxon>Agaricomycetes</taxon>
        <taxon>Cantharellales</taxon>
        <taxon>Ceratobasidiaceae</taxon>
        <taxon>Rhizoctonia</taxon>
        <taxon>Rhizoctonia solani AG-1</taxon>
    </lineage>
</organism>